<dbReference type="EMBL" id="JAPDMX010000003">
    <property type="protein sequence ID" value="MCW3171316.1"/>
    <property type="molecule type" value="Genomic_DNA"/>
</dbReference>
<keyword evidence="3 4" id="KW-0408">Iron</keyword>
<evidence type="ECO:0000313" key="7">
    <source>
        <dbReference type="EMBL" id="MCW3171316.1"/>
    </source>
</evidence>
<reference evidence="7" key="1">
    <citation type="submission" date="2022-10" db="EMBL/GenBank/DDBJ databases">
        <title>Shewanella flava sp. nov, isolated from the estuary of the Fenhe River into the Yellow River.</title>
        <authorList>
            <person name="Li Y."/>
        </authorList>
    </citation>
    <scope>NUCLEOTIDE SEQUENCE</scope>
    <source>
        <strain evidence="7">FYR11-62</strain>
    </source>
</reference>
<evidence type="ECO:0000256" key="4">
    <source>
        <dbReference type="PROSITE-ProRule" id="PRU00433"/>
    </source>
</evidence>
<dbReference type="SUPFAM" id="SSF46626">
    <property type="entry name" value="Cytochrome c"/>
    <property type="match status" value="2"/>
</dbReference>
<dbReference type="InterPro" id="IPR050597">
    <property type="entry name" value="Cytochrome_c_Oxidase_Subunit"/>
</dbReference>
<keyword evidence="5" id="KW-0732">Signal</keyword>
<sequence>MMMNKMITAAIFVSSALSIQVSASVPDASPKELQQTVPAAAQVCLSCHGAQGQGIDLAGPKLAGLSSAYMMQQIKLFQSGSRQNPLMQPMSMTVQGDNIKVVADYFASQSVDKINLHYRGDKVVIADPAEKIAYQGDWSRDLPACFSCHGPSGVGAEQFPRLAGQQASYLKTQLEAWQSGTRKGDADNMMGNVASKLTAAEIDQLAQYFASLK</sequence>
<keyword evidence="1 4" id="KW-0349">Heme</keyword>
<evidence type="ECO:0000256" key="2">
    <source>
        <dbReference type="ARBA" id="ARBA00022723"/>
    </source>
</evidence>
<evidence type="ECO:0000256" key="3">
    <source>
        <dbReference type="ARBA" id="ARBA00023004"/>
    </source>
</evidence>
<gene>
    <name evidence="7" type="ORF">OHT75_02345</name>
</gene>
<evidence type="ECO:0000313" key="8">
    <source>
        <dbReference type="Proteomes" id="UP001163714"/>
    </source>
</evidence>
<dbReference type="PANTHER" id="PTHR33751:SF11">
    <property type="entry name" value="BLL4483 PROTEIN"/>
    <property type="match status" value="1"/>
</dbReference>
<protein>
    <submittedName>
        <fullName evidence="7">C-type cytochrome</fullName>
    </submittedName>
</protein>
<evidence type="ECO:0000256" key="1">
    <source>
        <dbReference type="ARBA" id="ARBA00022617"/>
    </source>
</evidence>
<dbReference type="InterPro" id="IPR024167">
    <property type="entry name" value="Cytochrome_c4-like"/>
</dbReference>
<dbReference type="InterPro" id="IPR036909">
    <property type="entry name" value="Cyt_c-like_dom_sf"/>
</dbReference>
<comment type="caution">
    <text evidence="7">The sequence shown here is derived from an EMBL/GenBank/DDBJ whole genome shotgun (WGS) entry which is preliminary data.</text>
</comment>
<keyword evidence="8" id="KW-1185">Reference proteome</keyword>
<dbReference type="InterPro" id="IPR009056">
    <property type="entry name" value="Cyt_c-like_dom"/>
</dbReference>
<evidence type="ECO:0000259" key="6">
    <source>
        <dbReference type="PROSITE" id="PS51007"/>
    </source>
</evidence>
<feature type="chain" id="PRO_5045209357" evidence="5">
    <location>
        <begin position="24"/>
        <end position="213"/>
    </location>
</feature>
<dbReference type="Gene3D" id="1.10.760.10">
    <property type="entry name" value="Cytochrome c-like domain"/>
    <property type="match status" value="2"/>
</dbReference>
<dbReference type="Proteomes" id="UP001163714">
    <property type="component" value="Unassembled WGS sequence"/>
</dbReference>
<dbReference type="PANTHER" id="PTHR33751">
    <property type="entry name" value="CBB3-TYPE CYTOCHROME C OXIDASE SUBUNIT FIXP"/>
    <property type="match status" value="1"/>
</dbReference>
<dbReference type="Pfam" id="PF00034">
    <property type="entry name" value="Cytochrom_C"/>
    <property type="match status" value="1"/>
</dbReference>
<feature type="signal peptide" evidence="5">
    <location>
        <begin position="1"/>
        <end position="23"/>
    </location>
</feature>
<dbReference type="PIRSF" id="PIRSF000005">
    <property type="entry name" value="Cytochrome_c4"/>
    <property type="match status" value="1"/>
</dbReference>
<accession>A0ABT3I5I3</accession>
<dbReference type="PROSITE" id="PS51007">
    <property type="entry name" value="CYTC"/>
    <property type="match status" value="1"/>
</dbReference>
<feature type="domain" description="Cytochrome c" evidence="6">
    <location>
        <begin position="28"/>
        <end position="213"/>
    </location>
</feature>
<proteinExistence type="predicted"/>
<evidence type="ECO:0000256" key="5">
    <source>
        <dbReference type="SAM" id="SignalP"/>
    </source>
</evidence>
<keyword evidence="2 4" id="KW-0479">Metal-binding</keyword>
<organism evidence="7 8">
    <name type="scientific">Shewanella subflava</name>
    <dbReference type="NCBI Taxonomy" id="2986476"/>
    <lineage>
        <taxon>Bacteria</taxon>
        <taxon>Pseudomonadati</taxon>
        <taxon>Pseudomonadota</taxon>
        <taxon>Gammaproteobacteria</taxon>
        <taxon>Alteromonadales</taxon>
        <taxon>Shewanellaceae</taxon>
        <taxon>Shewanella</taxon>
    </lineage>
</organism>
<name>A0ABT3I5I3_9GAMM</name>